<evidence type="ECO:0008006" key="6">
    <source>
        <dbReference type="Google" id="ProtNLM"/>
    </source>
</evidence>
<dbReference type="AlphaFoldDB" id="A0A381PJH7"/>
<feature type="non-terminal residue" evidence="5">
    <location>
        <position position="239"/>
    </location>
</feature>
<keyword evidence="4" id="KW-0812">Transmembrane</keyword>
<keyword evidence="4" id="KW-0472">Membrane</keyword>
<sequence length="239" mass="28292">LNNDTEHSSEWIEKLVHFLDSNSKIAAVQPKILNIHNKKLFDYAGGAGGFIDKFCFPFVQGRIFHTLEEDHNQYNNPSRIFWASGAAFMIRSNIFKTLEGFDKVYFAYMEEIDLCWRAQAMGYKIYSVPDSFVYHYGKQTIKENTIKSHYLNHRNSWILFFKNSFTFNYGILIIQRLVLDWMALAYSVMTLDIRRFFAILFAQIWILFFAGKIIKIRRNNQITQLDNIYDKSIAIDYFF</sequence>
<evidence type="ECO:0000256" key="3">
    <source>
        <dbReference type="ARBA" id="ARBA00022679"/>
    </source>
</evidence>
<evidence type="ECO:0000256" key="1">
    <source>
        <dbReference type="ARBA" id="ARBA00006739"/>
    </source>
</evidence>
<evidence type="ECO:0000256" key="4">
    <source>
        <dbReference type="SAM" id="Phobius"/>
    </source>
</evidence>
<dbReference type="InterPro" id="IPR029044">
    <property type="entry name" value="Nucleotide-diphossugar_trans"/>
</dbReference>
<dbReference type="PANTHER" id="PTHR43179">
    <property type="entry name" value="RHAMNOSYLTRANSFERASE WBBL"/>
    <property type="match status" value="1"/>
</dbReference>
<dbReference type="PANTHER" id="PTHR43179:SF12">
    <property type="entry name" value="GALACTOFURANOSYLTRANSFERASE GLFT2"/>
    <property type="match status" value="1"/>
</dbReference>
<feature type="transmembrane region" description="Helical" evidence="4">
    <location>
        <begin position="195"/>
        <end position="214"/>
    </location>
</feature>
<keyword evidence="3" id="KW-0808">Transferase</keyword>
<keyword evidence="2" id="KW-0328">Glycosyltransferase</keyword>
<keyword evidence="4" id="KW-1133">Transmembrane helix</keyword>
<name>A0A381PJH7_9ZZZZ</name>
<feature type="transmembrane region" description="Helical" evidence="4">
    <location>
        <begin position="167"/>
        <end position="189"/>
    </location>
</feature>
<protein>
    <recommendedName>
        <fullName evidence="6">Glycosyltransferase 2-like domain-containing protein</fullName>
    </recommendedName>
</protein>
<dbReference type="Gene3D" id="3.90.550.10">
    <property type="entry name" value="Spore Coat Polysaccharide Biosynthesis Protein SpsA, Chain A"/>
    <property type="match status" value="1"/>
</dbReference>
<accession>A0A381PJH7</accession>
<dbReference type="GO" id="GO:0016757">
    <property type="term" value="F:glycosyltransferase activity"/>
    <property type="evidence" value="ECO:0007669"/>
    <property type="project" value="UniProtKB-KW"/>
</dbReference>
<organism evidence="5">
    <name type="scientific">marine metagenome</name>
    <dbReference type="NCBI Taxonomy" id="408172"/>
    <lineage>
        <taxon>unclassified sequences</taxon>
        <taxon>metagenomes</taxon>
        <taxon>ecological metagenomes</taxon>
    </lineage>
</organism>
<dbReference type="Pfam" id="PF13641">
    <property type="entry name" value="Glyco_tranf_2_3"/>
    <property type="match status" value="1"/>
</dbReference>
<comment type="similarity">
    <text evidence="1">Belongs to the glycosyltransferase 2 family.</text>
</comment>
<reference evidence="5" key="1">
    <citation type="submission" date="2018-05" db="EMBL/GenBank/DDBJ databases">
        <authorList>
            <person name="Lanie J.A."/>
            <person name="Ng W.-L."/>
            <person name="Kazmierczak K.M."/>
            <person name="Andrzejewski T.M."/>
            <person name="Davidsen T.M."/>
            <person name="Wayne K.J."/>
            <person name="Tettelin H."/>
            <person name="Glass J.I."/>
            <person name="Rusch D."/>
            <person name="Podicherti R."/>
            <person name="Tsui H.-C.T."/>
            <person name="Winkler M.E."/>
        </authorList>
    </citation>
    <scope>NUCLEOTIDE SEQUENCE</scope>
</reference>
<proteinExistence type="inferred from homology"/>
<gene>
    <name evidence="5" type="ORF">METZ01_LOCUS19954</name>
</gene>
<evidence type="ECO:0000256" key="2">
    <source>
        <dbReference type="ARBA" id="ARBA00022676"/>
    </source>
</evidence>
<dbReference type="EMBL" id="UINC01001003">
    <property type="protein sequence ID" value="SUZ67100.1"/>
    <property type="molecule type" value="Genomic_DNA"/>
</dbReference>
<evidence type="ECO:0000313" key="5">
    <source>
        <dbReference type="EMBL" id="SUZ67100.1"/>
    </source>
</evidence>
<feature type="non-terminal residue" evidence="5">
    <location>
        <position position="1"/>
    </location>
</feature>
<dbReference type="SUPFAM" id="SSF53448">
    <property type="entry name" value="Nucleotide-diphospho-sugar transferases"/>
    <property type="match status" value="1"/>
</dbReference>